<dbReference type="EMBL" id="JABANO010001182">
    <property type="protein sequence ID" value="KAF4758625.1"/>
    <property type="molecule type" value="Genomic_DNA"/>
</dbReference>
<evidence type="ECO:0000313" key="5">
    <source>
        <dbReference type="Proteomes" id="UP000574390"/>
    </source>
</evidence>
<keyword evidence="4" id="KW-1185">Reference proteome</keyword>
<feature type="chain" id="PRO_5036205545" evidence="1">
    <location>
        <begin position="19"/>
        <end position="319"/>
    </location>
</feature>
<proteinExistence type="predicted"/>
<organism evidence="2 5">
    <name type="scientific">Perkinsus olseni</name>
    <name type="common">Perkinsus atlanticus</name>
    <dbReference type="NCBI Taxonomy" id="32597"/>
    <lineage>
        <taxon>Eukaryota</taxon>
        <taxon>Sar</taxon>
        <taxon>Alveolata</taxon>
        <taxon>Perkinsozoa</taxon>
        <taxon>Perkinsea</taxon>
        <taxon>Perkinsida</taxon>
        <taxon>Perkinsidae</taxon>
        <taxon>Perkinsus</taxon>
    </lineage>
</organism>
<gene>
    <name evidence="2" type="ORF">FOZ62_027180</name>
    <name evidence="3" type="ORF">FOZ63_029561</name>
</gene>
<evidence type="ECO:0000313" key="3">
    <source>
        <dbReference type="EMBL" id="KAF4758625.1"/>
    </source>
</evidence>
<reference evidence="4 5" key="1">
    <citation type="submission" date="2020-04" db="EMBL/GenBank/DDBJ databases">
        <title>Perkinsus olseni comparative genomics.</title>
        <authorList>
            <person name="Bogema D.R."/>
        </authorList>
    </citation>
    <scope>NUCLEOTIDE SEQUENCE [LARGE SCALE GENOMIC DNA]</scope>
    <source>
        <strain evidence="2">ATCC PRA-205</strain>
        <strain evidence="3 4">ATCC PRA-207</strain>
    </source>
</reference>
<feature type="signal peptide" evidence="1">
    <location>
        <begin position="1"/>
        <end position="18"/>
    </location>
</feature>
<dbReference type="Proteomes" id="UP000553632">
    <property type="component" value="Unassembled WGS sequence"/>
</dbReference>
<evidence type="ECO:0000256" key="1">
    <source>
        <dbReference type="SAM" id="SignalP"/>
    </source>
</evidence>
<accession>A0A7J6NGS9</accession>
<dbReference type="Proteomes" id="UP000574390">
    <property type="component" value="Unassembled WGS sequence"/>
</dbReference>
<keyword evidence="1" id="KW-0732">Signal</keyword>
<dbReference type="EMBL" id="JABANM010037442">
    <property type="protein sequence ID" value="KAF4682677.1"/>
    <property type="molecule type" value="Genomic_DNA"/>
</dbReference>
<protein>
    <submittedName>
        <fullName evidence="2">Uncharacterized protein</fullName>
    </submittedName>
</protein>
<name>A0A7J6NGS9_PEROL</name>
<comment type="caution">
    <text evidence="2">The sequence shown here is derived from an EMBL/GenBank/DDBJ whole genome shotgun (WGS) entry which is preliminary data.</text>
</comment>
<evidence type="ECO:0000313" key="2">
    <source>
        <dbReference type="EMBL" id="KAF4682677.1"/>
    </source>
</evidence>
<dbReference type="AlphaFoldDB" id="A0A7J6NGS9"/>
<sequence length="319" mass="34314">MFLTTLLCAAALRASVAGQGRVVQLEQESLPFLRNGSTGLTFTSPIGELKHIQTLRLENETSDLLDFTSIIVTRGGSELLAISVNEEESSADFVTLALQPTGGGRYNILQATINPMLGPNGQPLVILEAPSVAVDGRYRNRGRGDLTIGLHSAGSELSRALRFRRGVRSVSTGLDVSDLINACKEPDSLPAAAISYLNRLRGFRGDLLAICSEPLIDSPIPRVNPTADIYSGGVYNDRDGIRRFFVESTNGHQPSAVAQLRNGDIMIAFVRGGDVDEEARSLRIGYVTADELRQGIVSGGTLNPLIIADFKRSDGYVGW</sequence>
<evidence type="ECO:0000313" key="4">
    <source>
        <dbReference type="Proteomes" id="UP000553632"/>
    </source>
</evidence>